<proteinExistence type="predicted"/>
<sequence>MAKKKKQQQQELKLEGSATVSLAGKSISIADDENGVPVLTVTNEYGNSASYRIEAHSFDGLWSQLWQFVKDSQH</sequence>
<evidence type="ECO:0000313" key="1">
    <source>
        <dbReference type="EMBL" id="AIC17112.1"/>
    </source>
</evidence>
<dbReference type="EMBL" id="CP007536">
    <property type="protein sequence ID" value="AIC17112.1"/>
    <property type="molecule type" value="Genomic_DNA"/>
</dbReference>
<dbReference type="GeneID" id="74948073"/>
<organism evidence="1 2">
    <name type="scientific">Nitrososphaera viennensis EN76</name>
    <dbReference type="NCBI Taxonomy" id="926571"/>
    <lineage>
        <taxon>Archaea</taxon>
        <taxon>Nitrososphaerota</taxon>
        <taxon>Nitrososphaeria</taxon>
        <taxon>Nitrososphaerales</taxon>
        <taxon>Nitrososphaeraceae</taxon>
        <taxon>Nitrososphaera</taxon>
    </lineage>
</organism>
<evidence type="ECO:0000313" key="2">
    <source>
        <dbReference type="Proteomes" id="UP000027093"/>
    </source>
</evidence>
<keyword evidence="2" id="KW-1185">Reference proteome</keyword>
<protein>
    <submittedName>
        <fullName evidence="1">Uncharacterized protein</fullName>
    </submittedName>
</protein>
<gene>
    <name evidence="1" type="ORF">NVIE_028380</name>
</gene>
<reference evidence="1 2" key="1">
    <citation type="journal article" date="2014" name="Int. J. Syst. Evol. Microbiol.">
        <title>Nitrososphaera viennensis gen. nov., sp. nov., an aerobic and mesophilic, ammonia-oxidizing archaeon from soil and a member of the archaeal phylum Thaumarchaeota.</title>
        <authorList>
            <person name="Stieglmeier M."/>
            <person name="Klingl A."/>
            <person name="Alves R.J."/>
            <person name="Rittmann S.K."/>
            <person name="Melcher M."/>
            <person name="Leisch N."/>
            <person name="Schleper C."/>
        </authorList>
    </citation>
    <scope>NUCLEOTIDE SEQUENCE [LARGE SCALE GENOMIC DNA]</scope>
    <source>
        <strain evidence="1">EN76</strain>
    </source>
</reference>
<dbReference type="Proteomes" id="UP000027093">
    <property type="component" value="Chromosome"/>
</dbReference>
<dbReference type="RefSeq" id="WP_075055729.1">
    <property type="nucleotide sequence ID" value="NZ_CP007536.1"/>
</dbReference>
<dbReference type="OrthoDB" id="379212at2157"/>
<dbReference type="AlphaFoldDB" id="A0A060HVN1"/>
<dbReference type="KEGG" id="nvn:NVIE_028380"/>
<accession>A0A060HVN1</accession>
<dbReference type="HOGENOM" id="CLU_200883_0_0_2"/>
<name>A0A060HVN1_9ARCH</name>
<dbReference type="STRING" id="926571.NVIE_028380"/>